<dbReference type="InterPro" id="IPR008271">
    <property type="entry name" value="Ser/Thr_kinase_AS"/>
</dbReference>
<evidence type="ECO:0000256" key="4">
    <source>
        <dbReference type="ARBA" id="ARBA00022840"/>
    </source>
</evidence>
<evidence type="ECO:0000256" key="3">
    <source>
        <dbReference type="ARBA" id="ARBA00022777"/>
    </source>
</evidence>
<keyword evidence="4 5" id="KW-0067">ATP-binding</keyword>
<dbReference type="Pfam" id="PF13360">
    <property type="entry name" value="PQQ_2"/>
    <property type="match status" value="1"/>
</dbReference>
<dbReference type="Pfam" id="PF00069">
    <property type="entry name" value="Pkinase"/>
    <property type="match status" value="1"/>
</dbReference>
<dbReference type="SUPFAM" id="SSF56112">
    <property type="entry name" value="Protein kinase-like (PK-like)"/>
    <property type="match status" value="1"/>
</dbReference>
<dbReference type="KEGG" id="cai:Caci_0591"/>
<dbReference type="Gene3D" id="2.130.10.10">
    <property type="entry name" value="YVTN repeat-like/Quinoprotein amine dehydrogenase"/>
    <property type="match status" value="1"/>
</dbReference>
<organism evidence="8 9">
    <name type="scientific">Catenulispora acidiphila (strain DSM 44928 / JCM 14897 / NBRC 102108 / NRRL B-24433 / ID139908)</name>
    <dbReference type="NCBI Taxonomy" id="479433"/>
    <lineage>
        <taxon>Bacteria</taxon>
        <taxon>Bacillati</taxon>
        <taxon>Actinomycetota</taxon>
        <taxon>Actinomycetes</taxon>
        <taxon>Catenulisporales</taxon>
        <taxon>Catenulisporaceae</taxon>
        <taxon>Catenulispora</taxon>
    </lineage>
</organism>
<dbReference type="eggNOG" id="COG1520">
    <property type="taxonomic scope" value="Bacteria"/>
</dbReference>
<feature type="compositionally biased region" description="Low complexity" evidence="6">
    <location>
        <begin position="407"/>
        <end position="427"/>
    </location>
</feature>
<feature type="region of interest" description="Disordered" evidence="6">
    <location>
        <begin position="389"/>
        <end position="450"/>
    </location>
</feature>
<feature type="compositionally biased region" description="Low complexity" evidence="6">
    <location>
        <begin position="339"/>
        <end position="355"/>
    </location>
</feature>
<dbReference type="PROSITE" id="PS00108">
    <property type="entry name" value="PROTEIN_KINASE_ST"/>
    <property type="match status" value="1"/>
</dbReference>
<dbReference type="Gene3D" id="3.30.200.20">
    <property type="entry name" value="Phosphorylase Kinase, domain 1"/>
    <property type="match status" value="1"/>
</dbReference>
<protein>
    <submittedName>
        <fullName evidence="8">Serine/threonine protein kinase</fullName>
    </submittedName>
</protein>
<keyword evidence="8" id="KW-0723">Serine/threonine-protein kinase</keyword>
<dbReference type="InterPro" id="IPR011009">
    <property type="entry name" value="Kinase-like_dom_sf"/>
</dbReference>
<feature type="binding site" evidence="5">
    <location>
        <position position="43"/>
    </location>
    <ligand>
        <name>ATP</name>
        <dbReference type="ChEBI" id="CHEBI:30616"/>
    </ligand>
</feature>
<feature type="region of interest" description="Disordered" evidence="6">
    <location>
        <begin position="301"/>
        <end position="359"/>
    </location>
</feature>
<dbReference type="HOGENOM" id="CLU_000288_135_1_11"/>
<evidence type="ECO:0000313" key="9">
    <source>
        <dbReference type="Proteomes" id="UP000000851"/>
    </source>
</evidence>
<dbReference type="InterPro" id="IPR015943">
    <property type="entry name" value="WD40/YVTN_repeat-like_dom_sf"/>
</dbReference>
<evidence type="ECO:0000256" key="6">
    <source>
        <dbReference type="SAM" id="MobiDB-lite"/>
    </source>
</evidence>
<dbReference type="SUPFAM" id="SSF50998">
    <property type="entry name" value="Quinoprotein alcohol dehydrogenase-like"/>
    <property type="match status" value="1"/>
</dbReference>
<dbReference type="GO" id="GO:0005524">
    <property type="term" value="F:ATP binding"/>
    <property type="evidence" value="ECO:0007669"/>
    <property type="project" value="UniProtKB-UniRule"/>
</dbReference>
<evidence type="ECO:0000313" key="8">
    <source>
        <dbReference type="EMBL" id="ACU69528.1"/>
    </source>
</evidence>
<keyword evidence="9" id="KW-1185">Reference proteome</keyword>
<dbReference type="SMART" id="SM00220">
    <property type="entry name" value="S_TKc"/>
    <property type="match status" value="1"/>
</dbReference>
<dbReference type="InterPro" id="IPR002372">
    <property type="entry name" value="PQQ_rpt_dom"/>
</dbReference>
<dbReference type="Gene3D" id="1.10.510.10">
    <property type="entry name" value="Transferase(Phosphotransferase) domain 1"/>
    <property type="match status" value="1"/>
</dbReference>
<proteinExistence type="predicted"/>
<dbReference type="STRING" id="479433.Caci_0591"/>
<dbReference type="GO" id="GO:0004674">
    <property type="term" value="F:protein serine/threonine kinase activity"/>
    <property type="evidence" value="ECO:0007669"/>
    <property type="project" value="UniProtKB-KW"/>
</dbReference>
<dbReference type="RefSeq" id="WP_012784823.1">
    <property type="nucleotide sequence ID" value="NC_013131.1"/>
</dbReference>
<dbReference type="Proteomes" id="UP000000851">
    <property type="component" value="Chromosome"/>
</dbReference>
<keyword evidence="3 8" id="KW-0418">Kinase</keyword>
<sequence>MDALKPEDPSRVGPFTPLARIGAGGMGRVYLARSRGGRPVAVKVIRAEYAEDERFRTRFRREVQAARTVDGMYTAPVLDAGPDDAEPWLATAYIPGPSLQRAVHEHGPLPERTARVMGAGIAEALGAIHSAGLIHRDLKPSNVILGPDGPRVIDFGISASEGGSSLTTTGIVVGSPRYSSPEQCRADPALGPASDVFALGGVMVYATTGVPPFGDGPDHVQLYLVVHETPDLTGVPMGLRPIVSACLEKDPANRPTTDELLDTLLPPEEAGATNAVDWLPDAVYRDLREYSAAPIVALAAGTTHERGEDSARTPAPGEATPTGAGFDGGGVTGIGSGVGTTAAPSSAGSDGPSNPGRRRMLAGIAGAVVVAAGGGGAWYAATRDSGRKSATQSAGATFPPSTGSQNPSTPAAPSTTPTPSTTPSTTPTPTPSHVLGPWQEDWSSKTDLGGASGGAVISGSKLVGVYTATSVSNPIPPQDLIAIDTVSGGSAFPARSIPAVDNVGGAGIAADDTHAYSYGAGTVYAWNLSDGSAAWNAKSGLQTSTSTNNMPTTGILGMVGTLLMVGSGNYDPGFPPCLAAFDVTLKKAVWTLKPEDMQIVASPPTGLVLNQTSIAVSIPKLGNLFYVMLCDENSLRVLKAMDMATGKEVWHVFFEAYSDNGAGTVTPTVTGTEQHVYLTDMHSGSVHAYSAAGKWMWTYPSAVGKTAPSSDRRFTGQVLESGDAVYAADANRVYALQVSTKAVGGTPVWKNPATFNGIANVPALVGDKIWVEVHTPTEKNPLAMIVVDTADGQVVHSYPMPEGPTASSAELTVPDPSGQAAYVLTASGQVLGYRRNQ</sequence>
<dbReference type="PANTHER" id="PTHR43289:SF34">
    <property type="entry name" value="SERINE_THREONINE-PROTEIN KINASE YBDM-RELATED"/>
    <property type="match status" value="1"/>
</dbReference>
<keyword evidence="2 5" id="KW-0547">Nucleotide-binding</keyword>
<keyword evidence="1" id="KW-0808">Transferase</keyword>
<evidence type="ECO:0000256" key="1">
    <source>
        <dbReference type="ARBA" id="ARBA00022679"/>
    </source>
</evidence>
<dbReference type="PROSITE" id="PS50011">
    <property type="entry name" value="PROTEIN_KINASE_DOM"/>
    <property type="match status" value="1"/>
</dbReference>
<dbReference type="InterPro" id="IPR017441">
    <property type="entry name" value="Protein_kinase_ATP_BS"/>
</dbReference>
<feature type="domain" description="Protein kinase" evidence="7">
    <location>
        <begin position="15"/>
        <end position="265"/>
    </location>
</feature>
<name>C7PYX2_CATAD</name>
<dbReference type="OrthoDB" id="9762169at2"/>
<reference evidence="8 9" key="1">
    <citation type="journal article" date="2009" name="Stand. Genomic Sci.">
        <title>Complete genome sequence of Catenulispora acidiphila type strain (ID 139908).</title>
        <authorList>
            <person name="Copeland A."/>
            <person name="Lapidus A."/>
            <person name="Glavina Del Rio T."/>
            <person name="Nolan M."/>
            <person name="Lucas S."/>
            <person name="Chen F."/>
            <person name="Tice H."/>
            <person name="Cheng J.F."/>
            <person name="Bruce D."/>
            <person name="Goodwin L."/>
            <person name="Pitluck S."/>
            <person name="Mikhailova N."/>
            <person name="Pati A."/>
            <person name="Ivanova N."/>
            <person name="Mavromatis K."/>
            <person name="Chen A."/>
            <person name="Palaniappan K."/>
            <person name="Chain P."/>
            <person name="Land M."/>
            <person name="Hauser L."/>
            <person name="Chang Y.J."/>
            <person name="Jeffries C.D."/>
            <person name="Chertkov O."/>
            <person name="Brettin T."/>
            <person name="Detter J.C."/>
            <person name="Han C."/>
            <person name="Ali Z."/>
            <person name="Tindall B.J."/>
            <person name="Goker M."/>
            <person name="Bristow J."/>
            <person name="Eisen J.A."/>
            <person name="Markowitz V."/>
            <person name="Hugenholtz P."/>
            <person name="Kyrpides N.C."/>
            <person name="Klenk H.P."/>
        </authorList>
    </citation>
    <scope>NUCLEOTIDE SEQUENCE [LARGE SCALE GENOMIC DNA]</scope>
    <source>
        <strain evidence="9">DSM 44928 / JCM 14897 / NBRC 102108 / NRRL B-24433 / ID139908</strain>
    </source>
</reference>
<dbReference type="InterPro" id="IPR000719">
    <property type="entry name" value="Prot_kinase_dom"/>
</dbReference>
<evidence type="ECO:0000256" key="5">
    <source>
        <dbReference type="PROSITE-ProRule" id="PRU10141"/>
    </source>
</evidence>
<dbReference type="InParanoid" id="C7PYX2"/>
<evidence type="ECO:0000259" key="7">
    <source>
        <dbReference type="PROSITE" id="PS50011"/>
    </source>
</evidence>
<gene>
    <name evidence="8" type="ordered locus">Caci_0591</name>
</gene>
<evidence type="ECO:0000256" key="2">
    <source>
        <dbReference type="ARBA" id="ARBA00022741"/>
    </source>
</evidence>
<dbReference type="PROSITE" id="PS00107">
    <property type="entry name" value="PROTEIN_KINASE_ATP"/>
    <property type="match status" value="1"/>
</dbReference>
<dbReference type="eggNOG" id="COG0515">
    <property type="taxonomic scope" value="Bacteria"/>
</dbReference>
<dbReference type="EMBL" id="CP001700">
    <property type="protein sequence ID" value="ACU69528.1"/>
    <property type="molecule type" value="Genomic_DNA"/>
</dbReference>
<dbReference type="AlphaFoldDB" id="C7PYX2"/>
<feature type="compositionally biased region" description="Gly residues" evidence="6">
    <location>
        <begin position="325"/>
        <end position="338"/>
    </location>
</feature>
<dbReference type="InterPro" id="IPR011047">
    <property type="entry name" value="Quinoprotein_ADH-like_sf"/>
</dbReference>
<dbReference type="PANTHER" id="PTHR43289">
    <property type="entry name" value="MITOGEN-ACTIVATED PROTEIN KINASE KINASE KINASE 20-RELATED"/>
    <property type="match status" value="1"/>
</dbReference>
<feature type="compositionally biased region" description="Polar residues" evidence="6">
    <location>
        <begin position="389"/>
        <end position="406"/>
    </location>
</feature>
<accession>C7PYX2</accession>
<dbReference type="CDD" id="cd14014">
    <property type="entry name" value="STKc_PknB_like"/>
    <property type="match status" value="1"/>
</dbReference>